<evidence type="ECO:0000256" key="1">
    <source>
        <dbReference type="SAM" id="MobiDB-lite"/>
    </source>
</evidence>
<comment type="caution">
    <text evidence="3">The sequence shown here is derived from an EMBL/GenBank/DDBJ whole genome shotgun (WGS) entry which is preliminary data.</text>
</comment>
<reference evidence="4" key="1">
    <citation type="journal article" date="2019" name="Int. J. Syst. Evol. Microbiol.">
        <title>The Global Catalogue of Microorganisms (GCM) 10K type strain sequencing project: providing services to taxonomists for standard genome sequencing and annotation.</title>
        <authorList>
            <consortium name="The Broad Institute Genomics Platform"/>
            <consortium name="The Broad Institute Genome Sequencing Center for Infectious Disease"/>
            <person name="Wu L."/>
            <person name="Ma J."/>
        </authorList>
    </citation>
    <scope>NUCLEOTIDE SEQUENCE [LARGE SCALE GENOMIC DNA]</scope>
    <source>
        <strain evidence="4">JCM 18715</strain>
    </source>
</reference>
<evidence type="ECO:0000259" key="2">
    <source>
        <dbReference type="Pfam" id="PF12697"/>
    </source>
</evidence>
<dbReference type="Pfam" id="PF12697">
    <property type="entry name" value="Abhydrolase_6"/>
    <property type="match status" value="1"/>
</dbReference>
<feature type="domain" description="AB hydrolase-1" evidence="2">
    <location>
        <begin position="73"/>
        <end position="269"/>
    </location>
</feature>
<dbReference type="SUPFAM" id="SSF53474">
    <property type="entry name" value="alpha/beta-Hydrolases"/>
    <property type="match status" value="1"/>
</dbReference>
<dbReference type="Proteomes" id="UP001500547">
    <property type="component" value="Unassembled WGS sequence"/>
</dbReference>
<dbReference type="Gene3D" id="3.40.50.1820">
    <property type="entry name" value="alpha/beta hydrolase"/>
    <property type="match status" value="1"/>
</dbReference>
<accession>A0ABP9QS74</accession>
<keyword evidence="4" id="KW-1185">Reference proteome</keyword>
<organism evidence="3 4">
    <name type="scientific">Viridibacterium curvum</name>
    <dbReference type="NCBI Taxonomy" id="1101404"/>
    <lineage>
        <taxon>Bacteria</taxon>
        <taxon>Pseudomonadati</taxon>
        <taxon>Pseudomonadota</taxon>
        <taxon>Betaproteobacteria</taxon>
        <taxon>Rhodocyclales</taxon>
        <taxon>Rhodocyclaceae</taxon>
        <taxon>Viridibacterium</taxon>
    </lineage>
</organism>
<dbReference type="InterPro" id="IPR000073">
    <property type="entry name" value="AB_hydrolase_1"/>
</dbReference>
<dbReference type="PANTHER" id="PTHR43689:SF8">
    <property type="entry name" value="ALPHA_BETA-HYDROLASES SUPERFAMILY PROTEIN"/>
    <property type="match status" value="1"/>
</dbReference>
<feature type="compositionally biased region" description="Polar residues" evidence="1">
    <location>
        <begin position="1"/>
        <end position="11"/>
    </location>
</feature>
<name>A0ABP9QS74_9RHOO</name>
<evidence type="ECO:0000313" key="3">
    <source>
        <dbReference type="EMBL" id="GAA5166404.1"/>
    </source>
</evidence>
<feature type="region of interest" description="Disordered" evidence="1">
    <location>
        <begin position="1"/>
        <end position="36"/>
    </location>
</feature>
<evidence type="ECO:0000313" key="4">
    <source>
        <dbReference type="Proteomes" id="UP001500547"/>
    </source>
</evidence>
<sequence length="279" mass="29824">MHCASLQSPHFTDNDAMRPAPYRTPEQSAQAFLTPRRSTRAAAPFLPEARTVVVDGPVGKLVGRLVGEGPCVLLLHRWEGAASELGNFVPPLLAAGFSVLALDLPAHGASEGEQVSIPMAAKALLMLQDELGPQHRFHAGIGHSLGAAVLIHAMALGCRIDRAALLAAPAHAEDYVRDYCLRDGLDDAQTEQMLDILRDEHGVDIRAISMPVHATRLSQPALFVHADDDRVIPHAASVLTASHWRGAELMTVQGLGHARLLRDPGVVARVTAFVSATTD</sequence>
<dbReference type="PANTHER" id="PTHR43689">
    <property type="entry name" value="HYDROLASE"/>
    <property type="match status" value="1"/>
</dbReference>
<gene>
    <name evidence="3" type="ORF">GCM10025770_23500</name>
</gene>
<protein>
    <recommendedName>
        <fullName evidence="2">AB hydrolase-1 domain-containing protein</fullName>
    </recommendedName>
</protein>
<dbReference type="EMBL" id="BAABLD010000008">
    <property type="protein sequence ID" value="GAA5166404.1"/>
    <property type="molecule type" value="Genomic_DNA"/>
</dbReference>
<dbReference type="InterPro" id="IPR029058">
    <property type="entry name" value="AB_hydrolase_fold"/>
</dbReference>
<proteinExistence type="predicted"/>